<accession>A0A6A6JAJ0</accession>
<gene>
    <name evidence="2" type="ORF">EI97DRAFT_156787</name>
</gene>
<organism evidence="2 3">
    <name type="scientific">Westerdykella ornata</name>
    <dbReference type="NCBI Taxonomy" id="318751"/>
    <lineage>
        <taxon>Eukaryota</taxon>
        <taxon>Fungi</taxon>
        <taxon>Dikarya</taxon>
        <taxon>Ascomycota</taxon>
        <taxon>Pezizomycotina</taxon>
        <taxon>Dothideomycetes</taxon>
        <taxon>Pleosporomycetidae</taxon>
        <taxon>Pleosporales</taxon>
        <taxon>Sporormiaceae</taxon>
        <taxon>Westerdykella</taxon>
    </lineage>
</organism>
<dbReference type="AlphaFoldDB" id="A0A6A6JAJ0"/>
<dbReference type="Proteomes" id="UP000800097">
    <property type="component" value="Unassembled WGS sequence"/>
</dbReference>
<dbReference type="EMBL" id="ML986510">
    <property type="protein sequence ID" value="KAF2273422.1"/>
    <property type="molecule type" value="Genomic_DNA"/>
</dbReference>
<proteinExistence type="predicted"/>
<evidence type="ECO:0000313" key="2">
    <source>
        <dbReference type="EMBL" id="KAF2273422.1"/>
    </source>
</evidence>
<reference evidence="2" key="1">
    <citation type="journal article" date="2020" name="Stud. Mycol.">
        <title>101 Dothideomycetes genomes: a test case for predicting lifestyles and emergence of pathogens.</title>
        <authorList>
            <person name="Haridas S."/>
            <person name="Albert R."/>
            <person name="Binder M."/>
            <person name="Bloem J."/>
            <person name="Labutti K."/>
            <person name="Salamov A."/>
            <person name="Andreopoulos B."/>
            <person name="Baker S."/>
            <person name="Barry K."/>
            <person name="Bills G."/>
            <person name="Bluhm B."/>
            <person name="Cannon C."/>
            <person name="Castanera R."/>
            <person name="Culley D."/>
            <person name="Daum C."/>
            <person name="Ezra D."/>
            <person name="Gonzalez J."/>
            <person name="Henrissat B."/>
            <person name="Kuo A."/>
            <person name="Liang C."/>
            <person name="Lipzen A."/>
            <person name="Lutzoni F."/>
            <person name="Magnuson J."/>
            <person name="Mondo S."/>
            <person name="Nolan M."/>
            <person name="Ohm R."/>
            <person name="Pangilinan J."/>
            <person name="Park H.-J."/>
            <person name="Ramirez L."/>
            <person name="Alfaro M."/>
            <person name="Sun H."/>
            <person name="Tritt A."/>
            <person name="Yoshinaga Y."/>
            <person name="Zwiers L.-H."/>
            <person name="Turgeon B."/>
            <person name="Goodwin S."/>
            <person name="Spatafora J."/>
            <person name="Crous P."/>
            <person name="Grigoriev I."/>
        </authorList>
    </citation>
    <scope>NUCLEOTIDE SEQUENCE</scope>
    <source>
        <strain evidence="2">CBS 379.55</strain>
    </source>
</reference>
<evidence type="ECO:0000313" key="3">
    <source>
        <dbReference type="Proteomes" id="UP000800097"/>
    </source>
</evidence>
<feature type="region of interest" description="Disordered" evidence="1">
    <location>
        <begin position="89"/>
        <end position="114"/>
    </location>
</feature>
<dbReference type="RefSeq" id="XP_033650961.1">
    <property type="nucleotide sequence ID" value="XM_033793300.1"/>
</dbReference>
<name>A0A6A6JAJ0_WESOR</name>
<evidence type="ECO:0000256" key="1">
    <source>
        <dbReference type="SAM" id="MobiDB-lite"/>
    </source>
</evidence>
<protein>
    <submittedName>
        <fullName evidence="2">Uncharacterized protein</fullName>
    </submittedName>
</protein>
<keyword evidence="3" id="KW-1185">Reference proteome</keyword>
<sequence length="171" mass="18767">MASGRRRGWATREWRVWRARTTQPTDESGMVGTVAMLVDNARKTGPDSAMEAKRLELGREEIVPCEEVYCVCGESPKPFELGVVEVGRETEEGPAGQQHARKEGEHAAHPPPPQLHPTYSLLGLLLLPTVSTPYRNRLFPLMAFSVLGRTSPPPPFAHVSLALDRLACSGT</sequence>
<dbReference type="GeneID" id="54546475"/>